<feature type="domain" description="Phage capsid-like C-terminal" evidence="2">
    <location>
        <begin position="105"/>
        <end position="348"/>
    </location>
</feature>
<dbReference type="InterPro" id="IPR024455">
    <property type="entry name" value="Phage_capsid"/>
</dbReference>
<organism evidence="3 4">
    <name type="scientific">Paenibacillus albus</name>
    <dbReference type="NCBI Taxonomy" id="2495582"/>
    <lineage>
        <taxon>Bacteria</taxon>
        <taxon>Bacillati</taxon>
        <taxon>Bacillota</taxon>
        <taxon>Bacilli</taxon>
        <taxon>Bacillales</taxon>
        <taxon>Paenibacillaceae</taxon>
        <taxon>Paenibacillus</taxon>
    </lineage>
</organism>
<keyword evidence="4" id="KW-1185">Reference proteome</keyword>
<dbReference type="EMBL" id="CP034437">
    <property type="protein sequence ID" value="AZN40453.1"/>
    <property type="molecule type" value="Genomic_DNA"/>
</dbReference>
<dbReference type="Gene3D" id="3.30.2320.10">
    <property type="entry name" value="hypothetical protein PF0899 domain"/>
    <property type="match status" value="1"/>
</dbReference>
<name>A0A3S9A408_9BACL</name>
<evidence type="ECO:0000313" key="3">
    <source>
        <dbReference type="EMBL" id="AZN40453.1"/>
    </source>
</evidence>
<dbReference type="Gene3D" id="3.30.2400.10">
    <property type="entry name" value="Major capsid protein gp5"/>
    <property type="match status" value="1"/>
</dbReference>
<dbReference type="Pfam" id="PF05065">
    <property type="entry name" value="Phage_capsid"/>
    <property type="match status" value="1"/>
</dbReference>
<evidence type="ECO:0000259" key="2">
    <source>
        <dbReference type="Pfam" id="PF05065"/>
    </source>
</evidence>
<accession>A0A3S9A408</accession>
<gene>
    <name evidence="3" type="ORF">EJC50_12905</name>
</gene>
<dbReference type="InterPro" id="IPR054612">
    <property type="entry name" value="Phage_capsid-like_C"/>
</dbReference>
<sequence length="350" mass="37974">MTISNEQYQDILNGFKSINGIVEVQNARMKDFETKAGRPALYGASSSESIGAQFVKSDAFKRYVQSGQSVSDLVNMSRKDLLSSLSSRTGYQPDIVSTAGGMPLTIRDLIPSRPVDAGSVTYMVHTATTNNAAFVPEKALKPESTMTLEEKTAQVLTLAHWVTVSNQALADLNGVQALIDNELVAGLRGVEELALLFGSGTTGNLQGIMNAGIEEGEVTTGATIDRIRRAITQVAMNGGNPNGIVLHPYTWEEIELSKDLEGRYLMIEASTGATQRLFRVPVVVTPAMTEPSFLVGDFGGATIFDREQIGIQVSEHHQDYFTKNLRAIRAESRLAFAVRRPNVFVKGTTI</sequence>
<evidence type="ECO:0000313" key="4">
    <source>
        <dbReference type="Proteomes" id="UP000272528"/>
    </source>
</evidence>
<dbReference type="KEGG" id="palb:EJC50_12905"/>
<dbReference type="Proteomes" id="UP000272528">
    <property type="component" value="Chromosome"/>
</dbReference>
<reference evidence="4" key="1">
    <citation type="submission" date="2018-12" db="EMBL/GenBank/DDBJ databases">
        <title>Genome sequence of Peanibacillus sp.</title>
        <authorList>
            <person name="Subramani G."/>
            <person name="Srinivasan S."/>
            <person name="Kim M.K."/>
        </authorList>
    </citation>
    <scope>NUCLEOTIDE SEQUENCE [LARGE SCALE GENOMIC DNA]</scope>
    <source>
        <strain evidence="4">18JY67-1</strain>
    </source>
</reference>
<evidence type="ECO:0000256" key="1">
    <source>
        <dbReference type="ARBA" id="ARBA00004328"/>
    </source>
</evidence>
<dbReference type="RefSeq" id="WP_126015682.1">
    <property type="nucleotide sequence ID" value="NZ_CP034437.1"/>
</dbReference>
<dbReference type="SUPFAM" id="SSF56563">
    <property type="entry name" value="Major capsid protein gp5"/>
    <property type="match status" value="1"/>
</dbReference>
<comment type="subcellular location">
    <subcellularLocation>
        <location evidence="1">Virion</location>
    </subcellularLocation>
</comment>
<dbReference type="OrthoDB" id="637859at2"/>
<dbReference type="AlphaFoldDB" id="A0A3S9A408"/>
<protein>
    <submittedName>
        <fullName evidence="3">Phage major capsid protein</fullName>
    </submittedName>
</protein>
<dbReference type="NCBIfam" id="TIGR01554">
    <property type="entry name" value="major_cap_HK97"/>
    <property type="match status" value="1"/>
</dbReference>
<proteinExistence type="predicted"/>